<name>A0A1Y2H6Z2_9FUNG</name>
<evidence type="ECO:0000313" key="1">
    <source>
        <dbReference type="EMBL" id="ORZ30356.1"/>
    </source>
</evidence>
<keyword evidence="2" id="KW-1185">Reference proteome</keyword>
<dbReference type="EMBL" id="MCFL01000087">
    <property type="protein sequence ID" value="ORZ30356.1"/>
    <property type="molecule type" value="Genomic_DNA"/>
</dbReference>
<organism evidence="1 2">
    <name type="scientific">Catenaria anguillulae PL171</name>
    <dbReference type="NCBI Taxonomy" id="765915"/>
    <lineage>
        <taxon>Eukaryota</taxon>
        <taxon>Fungi</taxon>
        <taxon>Fungi incertae sedis</taxon>
        <taxon>Blastocladiomycota</taxon>
        <taxon>Blastocladiomycetes</taxon>
        <taxon>Blastocladiales</taxon>
        <taxon>Catenariaceae</taxon>
        <taxon>Catenaria</taxon>
    </lineage>
</organism>
<accession>A0A1Y2H6Z2</accession>
<dbReference type="Proteomes" id="UP000193411">
    <property type="component" value="Unassembled WGS sequence"/>
</dbReference>
<dbReference type="STRING" id="765915.A0A1Y2H6Z2"/>
<sequence length="433" mass="45990">MYRINPEFGGRVARGRAKIGVLSSSSPKFLDSRNECLGDDYLCSVRQQAPDVCSILPTGPSFGEAAVGPPVSNSASRIPMQPVPSSTILQDVQELIPHSHPQYPTSVLPSTYSTYTIPSPSSACPYPVLDARLPAIPSATHQLLPPALSLPNIHRQLDSRLGHSISPLDVFPSISPLDQLNALHPVSPVAQVPSSHLQSPSQSAISSASTIHSSLFTPHISRHHVMSPLLMSPTLPAALMSPTSPALVSPTSPAFSPWLAHAPVDHALTTSIAGHPPVAPSTTSCMSPPTPVTSNLTYLLPGQMTGATDGWTYEPLTPSMDYLLGDPGALPGPVPPPPPPPSHGDTIASVRTRAGVDVVAQSHFANGRPESHRPPSHEWHASFVRQPHVMPPRAYLKEQLGPDHSAGYMSASDEVMHHGEDFVLIPLFRAPVD</sequence>
<comment type="caution">
    <text evidence="1">The sequence shown here is derived from an EMBL/GenBank/DDBJ whole genome shotgun (WGS) entry which is preliminary data.</text>
</comment>
<evidence type="ECO:0000313" key="2">
    <source>
        <dbReference type="Proteomes" id="UP000193411"/>
    </source>
</evidence>
<protein>
    <submittedName>
        <fullName evidence="1">Uncharacterized protein</fullName>
    </submittedName>
</protein>
<gene>
    <name evidence="1" type="ORF">BCR44DRAFT_174672</name>
</gene>
<proteinExistence type="predicted"/>
<reference evidence="1 2" key="1">
    <citation type="submission" date="2016-07" db="EMBL/GenBank/DDBJ databases">
        <title>Pervasive Adenine N6-methylation of Active Genes in Fungi.</title>
        <authorList>
            <consortium name="DOE Joint Genome Institute"/>
            <person name="Mondo S.J."/>
            <person name="Dannebaum R.O."/>
            <person name="Kuo R.C."/>
            <person name="Labutti K."/>
            <person name="Haridas S."/>
            <person name="Kuo A."/>
            <person name="Salamov A."/>
            <person name="Ahrendt S.R."/>
            <person name="Lipzen A."/>
            <person name="Sullivan W."/>
            <person name="Andreopoulos W.B."/>
            <person name="Clum A."/>
            <person name="Lindquist E."/>
            <person name="Daum C."/>
            <person name="Ramamoorthy G.K."/>
            <person name="Gryganskyi A."/>
            <person name="Culley D."/>
            <person name="Magnuson J.K."/>
            <person name="James T.Y."/>
            <person name="O'Malley M.A."/>
            <person name="Stajich J.E."/>
            <person name="Spatafora J.W."/>
            <person name="Visel A."/>
            <person name="Grigoriev I.V."/>
        </authorList>
    </citation>
    <scope>NUCLEOTIDE SEQUENCE [LARGE SCALE GENOMIC DNA]</scope>
    <source>
        <strain evidence="1 2">PL171</strain>
    </source>
</reference>
<dbReference type="AlphaFoldDB" id="A0A1Y2H6Z2"/>